<dbReference type="RefSeq" id="WP_220609578.1">
    <property type="nucleotide sequence ID" value="NZ_CP080598.1"/>
</dbReference>
<keyword evidence="2" id="KW-0732">Signal</keyword>
<evidence type="ECO:0000313" key="4">
    <source>
        <dbReference type="Proteomes" id="UP000826540"/>
    </source>
</evidence>
<feature type="transmembrane region" description="Helical" evidence="1">
    <location>
        <begin position="172"/>
        <end position="197"/>
    </location>
</feature>
<name>A0ABX8WYY0_9CYAN</name>
<keyword evidence="1" id="KW-0812">Transmembrane</keyword>
<dbReference type="Proteomes" id="UP000826540">
    <property type="component" value="Chromosome"/>
</dbReference>
<organism evidence="3 4">
    <name type="scientific">Sphaerospermopsis torques-reginae ITEP-024</name>
    <dbReference type="NCBI Taxonomy" id="984208"/>
    <lineage>
        <taxon>Bacteria</taxon>
        <taxon>Bacillati</taxon>
        <taxon>Cyanobacteriota</taxon>
        <taxon>Cyanophyceae</taxon>
        <taxon>Nostocales</taxon>
        <taxon>Aphanizomenonaceae</taxon>
        <taxon>Sphaerospermopsis</taxon>
        <taxon>Sphaerospermopsis torques-reginae</taxon>
    </lineage>
</organism>
<accession>A0ABX8WYY0</accession>
<feature type="signal peptide" evidence="2">
    <location>
        <begin position="1"/>
        <end position="22"/>
    </location>
</feature>
<keyword evidence="1" id="KW-1133">Transmembrane helix</keyword>
<keyword evidence="4" id="KW-1185">Reference proteome</keyword>
<dbReference type="EMBL" id="CP080598">
    <property type="protein sequence ID" value="QYX31552.1"/>
    <property type="molecule type" value="Genomic_DNA"/>
</dbReference>
<reference evidence="3 4" key="1">
    <citation type="journal article" date="2022" name="J. Am. Chem. Soc.">
        <title>Biosynthesis of Guanitoxin Enables Global Environmental Detection in Freshwater Cyanobacteria.</title>
        <authorList>
            <person name="Lima S.T."/>
            <person name="Fallon T.R."/>
            <person name="Cordoza J.L."/>
            <person name="Chekan J.R."/>
            <person name="Delbaje E."/>
            <person name="Hopiavuori A.R."/>
            <person name="Alvarenga D.O."/>
            <person name="Wood S.M."/>
            <person name="Luhavaya H."/>
            <person name="Baumgartner J.T."/>
            <person name="Dorr F.A."/>
            <person name="Etchegaray A."/>
            <person name="Pinto E."/>
            <person name="McKinnie S.M.K."/>
            <person name="Fiore M.F."/>
            <person name="Moore B.S."/>
        </authorList>
    </citation>
    <scope>NUCLEOTIDE SEQUENCE [LARGE SCALE GENOMIC DNA]</scope>
    <source>
        <strain evidence="3 4">ITEP-024</strain>
    </source>
</reference>
<evidence type="ECO:0000313" key="3">
    <source>
        <dbReference type="EMBL" id="QYX31552.1"/>
    </source>
</evidence>
<gene>
    <name evidence="3" type="ORF">K2F26_22605</name>
</gene>
<protein>
    <submittedName>
        <fullName evidence="3">FixH family protein</fullName>
    </submittedName>
</protein>
<feature type="chain" id="PRO_5045187609" evidence="2">
    <location>
        <begin position="23"/>
        <end position="203"/>
    </location>
</feature>
<proteinExistence type="predicted"/>
<sequence length="203" mass="22035">MNYKLFLLLLFITFTSLPVASAHTVKISGDIGGTIHIEPNDNPRAGEPAATWFALTRKGGQVLPLKECDCQLTIYAEPHTPGEPALLEPPLKPVDAERYQGIPGAEITFPKPGVYELQLSGKPATAESFRPFELNFQVTVAAGKAIATPQVVENVIEDNQQNNQQNNQQQNAVIGFVQPIIIVAILLLSIGIVVFVVKTLKRG</sequence>
<evidence type="ECO:0000256" key="1">
    <source>
        <dbReference type="SAM" id="Phobius"/>
    </source>
</evidence>
<evidence type="ECO:0000256" key="2">
    <source>
        <dbReference type="SAM" id="SignalP"/>
    </source>
</evidence>
<keyword evidence="1" id="KW-0472">Membrane</keyword>